<protein>
    <recommendedName>
        <fullName evidence="5">G protein gamma domain-containing protein</fullName>
    </recommendedName>
</protein>
<evidence type="ECO:0000313" key="3">
    <source>
        <dbReference type="EMBL" id="KJB44064.1"/>
    </source>
</evidence>
<dbReference type="Gramene" id="KJB44063">
    <property type="protein sequence ID" value="KJB44063"/>
    <property type="gene ID" value="B456_007G232500"/>
</dbReference>
<feature type="coiled-coil region" evidence="1">
    <location>
        <begin position="919"/>
        <end position="981"/>
    </location>
</feature>
<evidence type="ECO:0008006" key="5">
    <source>
        <dbReference type="Google" id="ProtNLM"/>
    </source>
</evidence>
<evidence type="ECO:0000313" key="4">
    <source>
        <dbReference type="Proteomes" id="UP000032304"/>
    </source>
</evidence>
<gene>
    <name evidence="3" type="ORF">B456_007G232500</name>
</gene>
<evidence type="ECO:0000256" key="1">
    <source>
        <dbReference type="SAM" id="Coils"/>
    </source>
</evidence>
<dbReference type="OrthoDB" id="685795at2759"/>
<dbReference type="PANTHER" id="PTHR45287:SF4">
    <property type="entry name" value="OS03G0691500 PROTEIN"/>
    <property type="match status" value="1"/>
</dbReference>
<feature type="coiled-coil region" evidence="1">
    <location>
        <begin position="1043"/>
        <end position="1070"/>
    </location>
</feature>
<feature type="coiled-coil region" evidence="1">
    <location>
        <begin position="439"/>
        <end position="522"/>
    </location>
</feature>
<dbReference type="PANTHER" id="PTHR45287">
    <property type="entry name" value="OS03G0691500 PROTEIN"/>
    <property type="match status" value="1"/>
</dbReference>
<dbReference type="EMBL" id="CM001746">
    <property type="protein sequence ID" value="KJB44064.1"/>
    <property type="molecule type" value="Genomic_DNA"/>
</dbReference>
<organism evidence="3 4">
    <name type="scientific">Gossypium raimondii</name>
    <name type="common">Peruvian cotton</name>
    <name type="synonym">Gossypium klotzschianum subsp. raimondii</name>
    <dbReference type="NCBI Taxonomy" id="29730"/>
    <lineage>
        <taxon>Eukaryota</taxon>
        <taxon>Viridiplantae</taxon>
        <taxon>Streptophyta</taxon>
        <taxon>Embryophyta</taxon>
        <taxon>Tracheophyta</taxon>
        <taxon>Spermatophyta</taxon>
        <taxon>Magnoliopsida</taxon>
        <taxon>eudicotyledons</taxon>
        <taxon>Gunneridae</taxon>
        <taxon>Pentapetalae</taxon>
        <taxon>rosids</taxon>
        <taxon>malvids</taxon>
        <taxon>Malvales</taxon>
        <taxon>Malvaceae</taxon>
        <taxon>Malvoideae</taxon>
        <taxon>Gossypium</taxon>
    </lineage>
</organism>
<feature type="coiled-coil region" evidence="1">
    <location>
        <begin position="1"/>
        <end position="213"/>
    </location>
</feature>
<dbReference type="EMBL" id="CM001746">
    <property type="protein sequence ID" value="KJB44063.1"/>
    <property type="molecule type" value="Genomic_DNA"/>
</dbReference>
<dbReference type="eggNOG" id="ENOG502QQVI">
    <property type="taxonomic scope" value="Eukaryota"/>
</dbReference>
<accession>A0A0D2SIN8</accession>
<sequence length="1322" mass="154147">MEKVYEELEKVKFENEKLRSDLKSKAELYEHLKKFQNEQSTKLHEASSKIEKQAQQLLEKEEEISVVTRANEDLKCNLKEKESIIKHLNAANDKLRAERDGKNQKWEQENGRLVLALDEANEKSIDLEKKMDMLKAEIESLKAQLSVSQKKHSEAEKKAKNQKDLRERDDLLVKVEEDMKKVEHQLKWKKEQFKHLEEAHDRLRNQFKESEKEWEKEKCTLFDEISSLQTRLDSQIRITGDLQSRLQMCNQSLAHEETRRKYLEVEISEFKTRFEKSFAECQDAKSQLECLNSQRDKEVATLRHVLGTKESFYKEMEYRAGKLEEENQELLASLKELQEARIQEAGNSSSLSKLKNKLKSVEQMHKDCSSNLRTKEAEWNSQREEMMKKLNDYSSQLKTKDAALNVLETELESCLSSAVQLKLQNEEISIMMVLLKSGMFEAQLKLANAEAELGLHQKEGVENLSILRQQLEVKNTALANAQRDITEERERTAILSRKVDNLAQLEDKHQLMEKEVNTCKTILEESSKCQLWLKEQALQMETDSKEKIREVCDALDVANSQLAEEQEKVASLLSRVESLDLIEGQRFLMQKELKRYKERLEEASRCQIHLEEQALQRETESKEKLSKVCNALEAAKSELSKERERAVSLTKRVESLDLIEGQRFLMQKELERYKERLEEASRYQIHLEEQALQREAESKEKLSEVCNALEAAKSELSKERERAVSLMERVESLDLIEGQRFLMQKELERYKERLEEASRCQIHLEEQALQREAESKEKLSEVCNALEAAKSELSKERERAVSLTERVESLDHLEEQWLQKQDEVERYKKMLEEACRSQSQLEEQVGHMKKEFGEKLEAAFDALETVKSELAKERERTASLMKRVEQWALRQKDLDKYKERFEESFRCQLQLEEKISQIERDSERKLTEACNALEKANSELVEKVCKGHEIEFESWIWKSISERLKVDLEESRELRKQLEASLLAQVGVGQGIKKEKDDLIRLTKEKDQEILSLQQHMVTLEQELQARELRAVSSAEDSILQITREHDKVLEDLRREIDLLEEESLRRELEGAAYAHIGAERSFVREKENILQLVKEKDERIDGLMQVVRSMEEDFNGSLNSFSSELTEKQEHIKLVHEAWEKIASAEILAKLEIEEKKLMIAELEDDIHYIQEKLFSQQKSLSDSKQLALTIEAELEAKHLEMKNLTDQMEERLRTSEASVDELRTEKANLLEDIMKLSTEKDNLVGFIGGLNDSLGEFSSEDAQLMGILGRIVQSFDLSDSKGSNELYDCLKENKRSLPASPATKKTSSIFEERSPFRQLN</sequence>
<keyword evidence="4" id="KW-1185">Reference proteome</keyword>
<dbReference type="Proteomes" id="UP000032304">
    <property type="component" value="Chromosome 7"/>
</dbReference>
<feature type="compositionally biased region" description="Basic and acidic residues" evidence="2">
    <location>
        <begin position="1312"/>
        <end position="1322"/>
    </location>
</feature>
<dbReference type="InterPro" id="IPR040262">
    <property type="entry name" value="At4g38062-like"/>
</dbReference>
<feature type="coiled-coil region" evidence="1">
    <location>
        <begin position="313"/>
        <end position="410"/>
    </location>
</feature>
<proteinExistence type="predicted"/>
<dbReference type="STRING" id="29730.A0A0D2SIN8"/>
<keyword evidence="1" id="KW-0175">Coiled coil</keyword>
<evidence type="ECO:0000256" key="2">
    <source>
        <dbReference type="SAM" id="MobiDB-lite"/>
    </source>
</evidence>
<feature type="coiled-coil region" evidence="1">
    <location>
        <begin position="548"/>
        <end position="883"/>
    </location>
</feature>
<feature type="region of interest" description="Disordered" evidence="2">
    <location>
        <begin position="1299"/>
        <end position="1322"/>
    </location>
</feature>
<reference evidence="3 4" key="1">
    <citation type="journal article" date="2012" name="Nature">
        <title>Repeated polyploidization of Gossypium genomes and the evolution of spinnable cotton fibres.</title>
        <authorList>
            <person name="Paterson A.H."/>
            <person name="Wendel J.F."/>
            <person name="Gundlach H."/>
            <person name="Guo H."/>
            <person name="Jenkins J."/>
            <person name="Jin D."/>
            <person name="Llewellyn D."/>
            <person name="Showmaker K.C."/>
            <person name="Shu S."/>
            <person name="Udall J."/>
            <person name="Yoo M.J."/>
            <person name="Byers R."/>
            <person name="Chen W."/>
            <person name="Doron-Faigenboim A."/>
            <person name="Duke M.V."/>
            <person name="Gong L."/>
            <person name="Grimwood J."/>
            <person name="Grover C."/>
            <person name="Grupp K."/>
            <person name="Hu G."/>
            <person name="Lee T.H."/>
            <person name="Li J."/>
            <person name="Lin L."/>
            <person name="Liu T."/>
            <person name="Marler B.S."/>
            <person name="Page J.T."/>
            <person name="Roberts A.W."/>
            <person name="Romanel E."/>
            <person name="Sanders W.S."/>
            <person name="Szadkowski E."/>
            <person name="Tan X."/>
            <person name="Tang H."/>
            <person name="Xu C."/>
            <person name="Wang J."/>
            <person name="Wang Z."/>
            <person name="Zhang D."/>
            <person name="Zhang L."/>
            <person name="Ashrafi H."/>
            <person name="Bedon F."/>
            <person name="Bowers J.E."/>
            <person name="Brubaker C.L."/>
            <person name="Chee P.W."/>
            <person name="Das S."/>
            <person name="Gingle A.R."/>
            <person name="Haigler C.H."/>
            <person name="Harker D."/>
            <person name="Hoffmann L.V."/>
            <person name="Hovav R."/>
            <person name="Jones D.C."/>
            <person name="Lemke C."/>
            <person name="Mansoor S."/>
            <person name="ur Rahman M."/>
            <person name="Rainville L.N."/>
            <person name="Rambani A."/>
            <person name="Reddy U.K."/>
            <person name="Rong J.K."/>
            <person name="Saranga Y."/>
            <person name="Scheffler B.E."/>
            <person name="Scheffler J.A."/>
            <person name="Stelly D.M."/>
            <person name="Triplett B.A."/>
            <person name="Van Deynze A."/>
            <person name="Vaslin M.F."/>
            <person name="Waghmare V.N."/>
            <person name="Walford S.A."/>
            <person name="Wright R.J."/>
            <person name="Zaki E.A."/>
            <person name="Zhang T."/>
            <person name="Dennis E.S."/>
            <person name="Mayer K.F."/>
            <person name="Peterson D.G."/>
            <person name="Rokhsar D.S."/>
            <person name="Wang X."/>
            <person name="Schmutz J."/>
        </authorList>
    </citation>
    <scope>NUCLEOTIDE SEQUENCE [LARGE SCALE GENOMIC DNA]</scope>
</reference>
<dbReference type="OMA" id="RCELKCK"/>
<feature type="coiled-coil region" evidence="1">
    <location>
        <begin position="1154"/>
        <end position="1241"/>
    </location>
</feature>
<dbReference type="KEGG" id="gra:105804141"/>
<dbReference type="Gramene" id="KJB44064">
    <property type="protein sequence ID" value="KJB44064"/>
    <property type="gene ID" value="B456_007G232500"/>
</dbReference>
<name>A0A0D2SIN8_GOSRA</name>